<dbReference type="Gene3D" id="2.60.40.1120">
    <property type="entry name" value="Carboxypeptidase-like, regulatory domain"/>
    <property type="match status" value="1"/>
</dbReference>
<evidence type="ECO:0000256" key="11">
    <source>
        <dbReference type="ARBA" id="ARBA00023136"/>
    </source>
</evidence>
<sequence>MTNYKFMNFKPILTGCALLLCCLIFQRGYAQNTPVTINPRTLKVKAVMEQLEKKAGLNFIYSGLSAELDKTITLSPSANSVSEILTELSKKSGLAFTASGKDITIKIQQRGEVRGRVSTAEGKPAQFVTVSIDRTRNTVVDADGNYRIKDVPAGSHTLSVSYIGLESQSKEITVEGDVTVRENFTLRESNSQLDEVVINGGETNRFSVKKTTTAAKMPLANLDNPQVYTTIPKTLLNEQMITDFSYALKNSPGVYKIQGARGINSDGASYYSMRGFRTEASLVDGLPAQTNGEIDPSNIERVELIKGPSGTLFGGAVISFGGLINIVTKKPIDTAGGEINYLTGSFGLNRLTADVYGPAKKGSKLLFRMNAAYQYQGSFQDAGFRRATFFAPSVEYRANDRLTLSLNAGFLQSEATSPSVIFLNRVRKFIATVPQELNFDWKRSYTANDLTMKNPTVNIKAQANYKISENWRSQTIYSNNSRKSEGFYQYQFIRGATSDEMLERNISLQNSTNTASDIQQNFIGDFKVLGLRNRLVLGLDYLSQTINNNNSPYIVFDNVSGLNPSDPNYVKISKSAVEAKLAASTAAPTKNTTKSYIYSVYASDVLNITDRLLAMLSLRVDRFQNKGTLNQATNTIVTNSQYMQTAVSPKLGLVYHVIKDQVSVFGNYMNGFANVAPVAQPEGAGVSGTFKPQHANQFEGGVKADLFNGKLSFTASIYHIKVENLTRTEDLLVNGVNYNITVQNGTQRSKGVELELITNPLPGLNIIAGYSYNDSKLTKATAALEGRRPASAGPATLINSWISYTLPNGNLKGLGLGLGTNYVGDHLTSNALATGIFTLPSYVMMNATAFYDTGKYRLGIKVDNLSNQLYFTGQGTLSAQMPRAFVANVSYRF</sequence>
<dbReference type="Pfam" id="PF13715">
    <property type="entry name" value="CarbopepD_reg_2"/>
    <property type="match status" value="1"/>
</dbReference>
<evidence type="ECO:0000256" key="6">
    <source>
        <dbReference type="ARBA" id="ARBA00022692"/>
    </source>
</evidence>
<dbReference type="InterPro" id="IPR000531">
    <property type="entry name" value="Beta-barrel_TonB"/>
</dbReference>
<keyword evidence="3 14" id="KW-0813">Transport</keyword>
<dbReference type="InterPro" id="IPR036942">
    <property type="entry name" value="Beta-barrel_TonB_sf"/>
</dbReference>
<keyword evidence="12" id="KW-0675">Receptor</keyword>
<feature type="domain" description="TonB-dependent receptor plug" evidence="18">
    <location>
        <begin position="222"/>
        <end position="316"/>
    </location>
</feature>
<evidence type="ECO:0000256" key="2">
    <source>
        <dbReference type="ARBA" id="ARBA00009810"/>
    </source>
</evidence>
<comment type="subcellular location">
    <subcellularLocation>
        <location evidence="1 14">Cell outer membrane</location>
        <topology evidence="1 14">Multi-pass membrane protein</topology>
    </subcellularLocation>
</comment>
<comment type="similarity">
    <text evidence="2 14 15">Belongs to the TonB-dependent receptor family.</text>
</comment>
<keyword evidence="11 14" id="KW-0472">Membrane</keyword>
<keyword evidence="8" id="KW-0408">Iron</keyword>
<feature type="domain" description="TonB-dependent receptor-like beta-barrel" evidence="17">
    <location>
        <begin position="399"/>
        <end position="865"/>
    </location>
</feature>
<dbReference type="InterPro" id="IPR013784">
    <property type="entry name" value="Carb-bd-like_fold"/>
</dbReference>
<dbReference type="STRING" id="390242.SAMN04488024_107112"/>
<evidence type="ECO:0000259" key="18">
    <source>
        <dbReference type="Pfam" id="PF07715"/>
    </source>
</evidence>
<feature type="chain" id="PRO_5011706692" evidence="16">
    <location>
        <begin position="31"/>
        <end position="893"/>
    </location>
</feature>
<dbReference type="PROSITE" id="PS01156">
    <property type="entry name" value="TONB_DEPENDENT_REC_2"/>
    <property type="match status" value="1"/>
</dbReference>
<dbReference type="PANTHER" id="PTHR32552">
    <property type="entry name" value="FERRICHROME IRON RECEPTOR-RELATED"/>
    <property type="match status" value="1"/>
</dbReference>
<evidence type="ECO:0000256" key="5">
    <source>
        <dbReference type="ARBA" id="ARBA00022496"/>
    </source>
</evidence>
<reference evidence="20" key="1">
    <citation type="submission" date="2016-10" db="EMBL/GenBank/DDBJ databases">
        <authorList>
            <person name="Varghese N."/>
            <person name="Submissions S."/>
        </authorList>
    </citation>
    <scope>NUCLEOTIDE SEQUENCE [LARGE SCALE GENOMIC DNA]</scope>
    <source>
        <strain evidence="20">DSM 18609</strain>
    </source>
</reference>
<evidence type="ECO:0000256" key="16">
    <source>
        <dbReference type="SAM" id="SignalP"/>
    </source>
</evidence>
<protein>
    <submittedName>
        <fullName evidence="19">Iron complex outermembrane recepter protein</fullName>
    </submittedName>
</protein>
<dbReference type="Pfam" id="PF07715">
    <property type="entry name" value="Plug"/>
    <property type="match status" value="1"/>
</dbReference>
<feature type="signal peptide" evidence="16">
    <location>
        <begin position="1"/>
        <end position="30"/>
    </location>
</feature>
<evidence type="ECO:0000256" key="4">
    <source>
        <dbReference type="ARBA" id="ARBA00022452"/>
    </source>
</evidence>
<keyword evidence="4 14" id="KW-1134">Transmembrane beta strand</keyword>
<dbReference type="GO" id="GO:0015891">
    <property type="term" value="P:siderophore transport"/>
    <property type="evidence" value="ECO:0007669"/>
    <property type="project" value="InterPro"/>
</dbReference>
<dbReference type="PANTHER" id="PTHR32552:SF68">
    <property type="entry name" value="FERRICHROME OUTER MEMBRANE TRANSPORTER_PHAGE RECEPTOR"/>
    <property type="match status" value="1"/>
</dbReference>
<dbReference type="InterPro" id="IPR039426">
    <property type="entry name" value="TonB-dep_rcpt-like"/>
</dbReference>
<keyword evidence="10 15" id="KW-0798">TonB box</keyword>
<evidence type="ECO:0000256" key="12">
    <source>
        <dbReference type="ARBA" id="ARBA00023170"/>
    </source>
</evidence>
<dbReference type="SUPFAM" id="SSF56935">
    <property type="entry name" value="Porins"/>
    <property type="match status" value="1"/>
</dbReference>
<evidence type="ECO:0000256" key="7">
    <source>
        <dbReference type="ARBA" id="ARBA00022729"/>
    </source>
</evidence>
<proteinExistence type="inferred from homology"/>
<name>A0A1G6WUT9_9SPHI</name>
<evidence type="ECO:0000259" key="17">
    <source>
        <dbReference type="Pfam" id="PF00593"/>
    </source>
</evidence>
<dbReference type="SUPFAM" id="SSF49452">
    <property type="entry name" value="Starch-binding domain-like"/>
    <property type="match status" value="1"/>
</dbReference>
<dbReference type="Gene3D" id="2.170.130.10">
    <property type="entry name" value="TonB-dependent receptor, plug domain"/>
    <property type="match status" value="1"/>
</dbReference>
<keyword evidence="20" id="KW-1185">Reference proteome</keyword>
<evidence type="ECO:0000256" key="15">
    <source>
        <dbReference type="RuleBase" id="RU003357"/>
    </source>
</evidence>
<dbReference type="CDD" id="cd01347">
    <property type="entry name" value="ligand_gated_channel"/>
    <property type="match status" value="1"/>
</dbReference>
<evidence type="ECO:0000256" key="14">
    <source>
        <dbReference type="PROSITE-ProRule" id="PRU01360"/>
    </source>
</evidence>
<evidence type="ECO:0000313" key="19">
    <source>
        <dbReference type="EMBL" id="SDD68836.1"/>
    </source>
</evidence>
<dbReference type="Pfam" id="PF00593">
    <property type="entry name" value="TonB_dep_Rec_b-barrel"/>
    <property type="match status" value="1"/>
</dbReference>
<dbReference type="Gene3D" id="2.40.170.20">
    <property type="entry name" value="TonB-dependent receptor, beta-barrel domain"/>
    <property type="match status" value="1"/>
</dbReference>
<evidence type="ECO:0000313" key="20">
    <source>
        <dbReference type="Proteomes" id="UP000199455"/>
    </source>
</evidence>
<dbReference type="NCBIfam" id="TIGR01783">
    <property type="entry name" value="TonB-siderophor"/>
    <property type="match status" value="1"/>
</dbReference>
<accession>A0A1G6WUT9</accession>
<evidence type="ECO:0000256" key="9">
    <source>
        <dbReference type="ARBA" id="ARBA00023065"/>
    </source>
</evidence>
<dbReference type="GO" id="GO:0015344">
    <property type="term" value="F:siderophore uptake transmembrane transporter activity"/>
    <property type="evidence" value="ECO:0007669"/>
    <property type="project" value="TreeGrafter"/>
</dbReference>
<dbReference type="InterPro" id="IPR010105">
    <property type="entry name" value="TonB_sidphr_rcpt"/>
</dbReference>
<gene>
    <name evidence="19" type="ORF">SAMN04488024_107112</name>
</gene>
<organism evidence="19 20">
    <name type="scientific">Pedobacter soli</name>
    <dbReference type="NCBI Taxonomy" id="390242"/>
    <lineage>
        <taxon>Bacteria</taxon>
        <taxon>Pseudomonadati</taxon>
        <taxon>Bacteroidota</taxon>
        <taxon>Sphingobacteriia</taxon>
        <taxon>Sphingobacteriales</taxon>
        <taxon>Sphingobacteriaceae</taxon>
        <taxon>Pedobacter</taxon>
    </lineage>
</organism>
<evidence type="ECO:0000256" key="3">
    <source>
        <dbReference type="ARBA" id="ARBA00022448"/>
    </source>
</evidence>
<dbReference type="AlphaFoldDB" id="A0A1G6WUT9"/>
<dbReference type="InterPro" id="IPR010917">
    <property type="entry name" value="TonB_rcpt_CS"/>
</dbReference>
<dbReference type="GO" id="GO:0038023">
    <property type="term" value="F:signaling receptor activity"/>
    <property type="evidence" value="ECO:0007669"/>
    <property type="project" value="InterPro"/>
</dbReference>
<dbReference type="Proteomes" id="UP000199455">
    <property type="component" value="Unassembled WGS sequence"/>
</dbReference>
<dbReference type="PROSITE" id="PS52016">
    <property type="entry name" value="TONB_DEPENDENT_REC_3"/>
    <property type="match status" value="1"/>
</dbReference>
<dbReference type="InterPro" id="IPR012910">
    <property type="entry name" value="Plug_dom"/>
</dbReference>
<keyword evidence="6 14" id="KW-0812">Transmembrane</keyword>
<dbReference type="EMBL" id="FMZH01000007">
    <property type="protein sequence ID" value="SDD68836.1"/>
    <property type="molecule type" value="Genomic_DNA"/>
</dbReference>
<dbReference type="InterPro" id="IPR037066">
    <property type="entry name" value="Plug_dom_sf"/>
</dbReference>
<evidence type="ECO:0000256" key="8">
    <source>
        <dbReference type="ARBA" id="ARBA00023004"/>
    </source>
</evidence>
<dbReference type="GO" id="GO:0030246">
    <property type="term" value="F:carbohydrate binding"/>
    <property type="evidence" value="ECO:0007669"/>
    <property type="project" value="InterPro"/>
</dbReference>
<keyword evidence="5" id="KW-0410">Iron transport</keyword>
<keyword evidence="13 14" id="KW-0998">Cell outer membrane</keyword>
<keyword evidence="9" id="KW-0406">Ion transport</keyword>
<evidence type="ECO:0000256" key="1">
    <source>
        <dbReference type="ARBA" id="ARBA00004571"/>
    </source>
</evidence>
<dbReference type="GO" id="GO:0009279">
    <property type="term" value="C:cell outer membrane"/>
    <property type="evidence" value="ECO:0007669"/>
    <property type="project" value="UniProtKB-SubCell"/>
</dbReference>
<evidence type="ECO:0000256" key="10">
    <source>
        <dbReference type="ARBA" id="ARBA00023077"/>
    </source>
</evidence>
<keyword evidence="7 16" id="KW-0732">Signal</keyword>
<evidence type="ECO:0000256" key="13">
    <source>
        <dbReference type="ARBA" id="ARBA00023237"/>
    </source>
</evidence>